<dbReference type="SUPFAM" id="SSF50104">
    <property type="entry name" value="Translation proteins SH3-like domain"/>
    <property type="match status" value="1"/>
</dbReference>
<accession>A0A3B1BD83</accession>
<comment type="similarity">
    <text evidence="1">Belongs to the elongation factor P family.</text>
</comment>
<sequence>MAVYISAGQVRVGNIIKYNNNLWRVMSTDYVKPGKGGAYAQMKLRNIIQGNQTEVRLRTEEKVERASLDQVEMEYLYEDSAGQCFMNTETYEQVFLSGGI</sequence>
<feature type="domain" description="Translation elongation factor P/YeiP central" evidence="2">
    <location>
        <begin position="72"/>
        <end position="97"/>
    </location>
</feature>
<dbReference type="Pfam" id="PF08207">
    <property type="entry name" value="EFP_N"/>
    <property type="match status" value="1"/>
</dbReference>
<dbReference type="Pfam" id="PF01132">
    <property type="entry name" value="EFP"/>
    <property type="match status" value="1"/>
</dbReference>
<dbReference type="PANTHER" id="PTHR30053:SF14">
    <property type="entry name" value="TRANSLATION ELONGATION FACTOR KOW-LIKE DOMAIN-CONTAINING PROTEIN"/>
    <property type="match status" value="1"/>
</dbReference>
<protein>
    <submittedName>
        <fullName evidence="4">Translation elongation factor P</fullName>
    </submittedName>
</protein>
<evidence type="ECO:0000256" key="1">
    <source>
        <dbReference type="ARBA" id="ARBA00009479"/>
    </source>
</evidence>
<dbReference type="InterPro" id="IPR020599">
    <property type="entry name" value="Transl_elong_fac_P/YeiP"/>
</dbReference>
<dbReference type="GO" id="GO:0003746">
    <property type="term" value="F:translation elongation factor activity"/>
    <property type="evidence" value="ECO:0007669"/>
    <property type="project" value="UniProtKB-KW"/>
</dbReference>
<keyword evidence="4" id="KW-0648">Protein biosynthesis</keyword>
<dbReference type="SUPFAM" id="SSF50249">
    <property type="entry name" value="Nucleic acid-binding proteins"/>
    <property type="match status" value="1"/>
</dbReference>
<dbReference type="GO" id="GO:0005737">
    <property type="term" value="C:cytoplasm"/>
    <property type="evidence" value="ECO:0007669"/>
    <property type="project" value="TreeGrafter"/>
</dbReference>
<evidence type="ECO:0000259" key="3">
    <source>
        <dbReference type="Pfam" id="PF08207"/>
    </source>
</evidence>
<dbReference type="InterPro" id="IPR012340">
    <property type="entry name" value="NA-bd_OB-fold"/>
</dbReference>
<dbReference type="InterPro" id="IPR013185">
    <property type="entry name" value="Transl_elong_KOW-like"/>
</dbReference>
<dbReference type="InterPro" id="IPR001059">
    <property type="entry name" value="Transl_elong_P/YeiP_cen"/>
</dbReference>
<dbReference type="InterPro" id="IPR014722">
    <property type="entry name" value="Rib_uL2_dom2"/>
</dbReference>
<name>A0A3B1BD83_9ZZZZ</name>
<evidence type="ECO:0000259" key="2">
    <source>
        <dbReference type="Pfam" id="PF01132"/>
    </source>
</evidence>
<gene>
    <name evidence="4" type="ORF">MNBD_NITROSPINAE04-2418</name>
</gene>
<dbReference type="FunFam" id="2.30.30.30:FF:000003">
    <property type="entry name" value="Elongation factor P"/>
    <property type="match status" value="1"/>
</dbReference>
<organism evidence="4">
    <name type="scientific">hydrothermal vent metagenome</name>
    <dbReference type="NCBI Taxonomy" id="652676"/>
    <lineage>
        <taxon>unclassified sequences</taxon>
        <taxon>metagenomes</taxon>
        <taxon>ecological metagenomes</taxon>
    </lineage>
</organism>
<dbReference type="InterPro" id="IPR008991">
    <property type="entry name" value="Translation_prot_SH3-like_sf"/>
</dbReference>
<reference evidence="4" key="1">
    <citation type="submission" date="2018-06" db="EMBL/GenBank/DDBJ databases">
        <authorList>
            <person name="Zhirakovskaya E."/>
        </authorList>
    </citation>
    <scope>NUCLEOTIDE SEQUENCE</scope>
</reference>
<dbReference type="Gene3D" id="2.40.50.140">
    <property type="entry name" value="Nucleic acid-binding proteins"/>
    <property type="match status" value="1"/>
</dbReference>
<dbReference type="EMBL" id="UOGA01000054">
    <property type="protein sequence ID" value="VAX16069.1"/>
    <property type="molecule type" value="Genomic_DNA"/>
</dbReference>
<feature type="domain" description="Translation elongation factor KOW-like" evidence="3">
    <location>
        <begin position="6"/>
        <end position="63"/>
    </location>
</feature>
<evidence type="ECO:0000313" key="4">
    <source>
        <dbReference type="EMBL" id="VAX16069.1"/>
    </source>
</evidence>
<dbReference type="Gene3D" id="2.30.30.30">
    <property type="match status" value="1"/>
</dbReference>
<feature type="non-terminal residue" evidence="4">
    <location>
        <position position="100"/>
    </location>
</feature>
<dbReference type="PANTHER" id="PTHR30053">
    <property type="entry name" value="ELONGATION FACTOR P"/>
    <property type="match status" value="1"/>
</dbReference>
<proteinExistence type="inferred from homology"/>
<dbReference type="AlphaFoldDB" id="A0A3B1BD83"/>
<keyword evidence="4" id="KW-0251">Elongation factor</keyword>